<feature type="binding site" evidence="9">
    <location>
        <position position="237"/>
    </location>
    <ligand>
        <name>Mn(2+)</name>
        <dbReference type="ChEBI" id="CHEBI:29035"/>
    </ligand>
</feature>
<dbReference type="InterPro" id="IPR026877">
    <property type="entry name" value="DXPR_C"/>
</dbReference>
<evidence type="ECO:0000256" key="1">
    <source>
        <dbReference type="ARBA" id="ARBA00005094"/>
    </source>
</evidence>
<accession>A0ABP8ELV6</accession>
<evidence type="ECO:0000256" key="5">
    <source>
        <dbReference type="ARBA" id="ARBA00023002"/>
    </source>
</evidence>
<keyword evidence="7 9" id="KW-0414">Isoprene biosynthesis</keyword>
<evidence type="ECO:0000256" key="9">
    <source>
        <dbReference type="HAMAP-Rule" id="MF_00183"/>
    </source>
</evidence>
<feature type="binding site" evidence="9">
    <location>
        <position position="21"/>
    </location>
    <ligand>
        <name>NADPH</name>
        <dbReference type="ChEBI" id="CHEBI:57783"/>
    </ligand>
</feature>
<proteinExistence type="inferred from homology"/>
<gene>
    <name evidence="9 13" type="primary">dxr</name>
    <name evidence="13" type="ORF">GCM10022261_24910</name>
</gene>
<dbReference type="EC" id="1.1.1.267" evidence="9"/>
<dbReference type="Gene3D" id="1.10.1740.10">
    <property type="match status" value="1"/>
</dbReference>
<name>A0ABP8ELV6_9MICO</name>
<feature type="binding site" evidence="9">
    <location>
        <position position="228"/>
    </location>
    <ligand>
        <name>1-deoxy-D-xylulose 5-phosphate</name>
        <dbReference type="ChEBI" id="CHEBI:57792"/>
    </ligand>
</feature>
<reference evidence="14" key="1">
    <citation type="journal article" date="2019" name="Int. J. Syst. Evol. Microbiol.">
        <title>The Global Catalogue of Microorganisms (GCM) 10K type strain sequencing project: providing services to taxonomists for standard genome sequencing and annotation.</title>
        <authorList>
            <consortium name="The Broad Institute Genomics Platform"/>
            <consortium name="The Broad Institute Genome Sequencing Center for Infectious Disease"/>
            <person name="Wu L."/>
            <person name="Ma J."/>
        </authorList>
    </citation>
    <scope>NUCLEOTIDE SEQUENCE [LARGE SCALE GENOMIC DNA]</scope>
    <source>
        <strain evidence="14">JCM 17458</strain>
    </source>
</reference>
<feature type="binding site" evidence="9">
    <location>
        <position position="234"/>
    </location>
    <ligand>
        <name>1-deoxy-D-xylulose 5-phosphate</name>
        <dbReference type="ChEBI" id="CHEBI:57792"/>
    </ligand>
</feature>
<evidence type="ECO:0000256" key="6">
    <source>
        <dbReference type="ARBA" id="ARBA00023211"/>
    </source>
</evidence>
<keyword evidence="4 9" id="KW-0521">NADP</keyword>
<feature type="binding site" evidence="9">
    <location>
        <position position="142"/>
    </location>
    <ligand>
        <name>NADPH</name>
        <dbReference type="ChEBI" id="CHEBI:57783"/>
    </ligand>
</feature>
<dbReference type="Proteomes" id="UP001501586">
    <property type="component" value="Unassembled WGS sequence"/>
</dbReference>
<evidence type="ECO:0000256" key="2">
    <source>
        <dbReference type="ARBA" id="ARBA00006825"/>
    </source>
</evidence>
<feature type="binding site" evidence="9">
    <location>
        <position position="140"/>
    </location>
    <ligand>
        <name>NADPH</name>
        <dbReference type="ChEBI" id="CHEBI:57783"/>
    </ligand>
</feature>
<dbReference type="SUPFAM" id="SSF69055">
    <property type="entry name" value="1-deoxy-D-xylulose-5-phosphate reductoisomerase, C-terminal domain"/>
    <property type="match status" value="1"/>
</dbReference>
<dbReference type="PIRSF" id="PIRSF006205">
    <property type="entry name" value="Dxp_reductismrs"/>
    <property type="match status" value="1"/>
</dbReference>
<feature type="binding site" evidence="9">
    <location>
        <position position="20"/>
    </location>
    <ligand>
        <name>NADPH</name>
        <dbReference type="ChEBI" id="CHEBI:57783"/>
    </ligand>
</feature>
<keyword evidence="14" id="KW-1185">Reference proteome</keyword>
<dbReference type="Pfam" id="PF02670">
    <property type="entry name" value="DXP_reductoisom"/>
    <property type="match status" value="1"/>
</dbReference>
<evidence type="ECO:0000259" key="10">
    <source>
        <dbReference type="Pfam" id="PF02670"/>
    </source>
</evidence>
<comment type="pathway">
    <text evidence="1 9">Isoprenoid biosynthesis; isopentenyl diphosphate biosynthesis via DXP pathway; isopentenyl diphosphate from 1-deoxy-D-xylulose 5-phosphate: step 1/6.</text>
</comment>
<keyword evidence="6 9" id="KW-0464">Manganese</keyword>
<feature type="binding site" evidence="9">
    <location>
        <position position="168"/>
    </location>
    <ligand>
        <name>Mn(2+)</name>
        <dbReference type="ChEBI" id="CHEBI:29035"/>
    </ligand>
</feature>
<feature type="binding site" evidence="9">
    <location>
        <position position="167"/>
    </location>
    <ligand>
        <name>1-deoxy-D-xylulose 5-phosphate</name>
        <dbReference type="ChEBI" id="CHEBI:57792"/>
    </ligand>
</feature>
<evidence type="ECO:0000313" key="14">
    <source>
        <dbReference type="Proteomes" id="UP001501586"/>
    </source>
</evidence>
<dbReference type="HAMAP" id="MF_00183">
    <property type="entry name" value="DXP_reductoisom"/>
    <property type="match status" value="1"/>
</dbReference>
<comment type="similarity">
    <text evidence="2 9">Belongs to the DXR family.</text>
</comment>
<dbReference type="NCBIfam" id="TIGR00243">
    <property type="entry name" value="Dxr"/>
    <property type="match status" value="1"/>
</dbReference>
<dbReference type="Pfam" id="PF08436">
    <property type="entry name" value="DXP_redisom_C"/>
    <property type="match status" value="1"/>
</dbReference>
<feature type="binding site" evidence="9">
    <location>
        <position position="46"/>
    </location>
    <ligand>
        <name>NADPH</name>
        <dbReference type="ChEBI" id="CHEBI:57783"/>
    </ligand>
</feature>
<feature type="binding site" evidence="9">
    <location>
        <position position="166"/>
    </location>
    <ligand>
        <name>Mn(2+)</name>
        <dbReference type="ChEBI" id="CHEBI:29035"/>
    </ligand>
</feature>
<feature type="binding site" evidence="9">
    <location>
        <position position="168"/>
    </location>
    <ligand>
        <name>1-deoxy-D-xylulose 5-phosphate</name>
        <dbReference type="ChEBI" id="CHEBI:57792"/>
    </ligand>
</feature>
<dbReference type="InterPro" id="IPR013512">
    <property type="entry name" value="DXP_reductoisomerase_N"/>
</dbReference>
<dbReference type="PANTHER" id="PTHR30525:SF0">
    <property type="entry name" value="1-DEOXY-D-XYLULOSE 5-PHOSPHATE REDUCTOISOMERASE, CHLOROPLASTIC"/>
    <property type="match status" value="1"/>
</dbReference>
<dbReference type="InterPro" id="IPR013644">
    <property type="entry name" value="DXP_reductoisomerase_C"/>
</dbReference>
<evidence type="ECO:0000259" key="11">
    <source>
        <dbReference type="Pfam" id="PF08436"/>
    </source>
</evidence>
<dbReference type="PANTHER" id="PTHR30525">
    <property type="entry name" value="1-DEOXY-D-XYLULOSE 5-PHOSPHATE REDUCTOISOMERASE"/>
    <property type="match status" value="1"/>
</dbReference>
<comment type="cofactor">
    <cofactor evidence="9">
        <name>Mg(2+)</name>
        <dbReference type="ChEBI" id="CHEBI:18420"/>
    </cofactor>
    <cofactor evidence="9">
        <name>Mn(2+)</name>
        <dbReference type="ChEBI" id="CHEBI:29035"/>
    </cofactor>
</comment>
<feature type="binding site" evidence="9">
    <location>
        <position position="19"/>
    </location>
    <ligand>
        <name>NADPH</name>
        <dbReference type="ChEBI" id="CHEBI:57783"/>
    </ligand>
</feature>
<comment type="function">
    <text evidence="9">Catalyzes the NADPH-dependent rearrangement and reduction of 1-deoxy-D-xylulose-5-phosphate (DXP) to 2-C-methyl-D-erythritol 4-phosphate (MEP).</text>
</comment>
<keyword evidence="3 9" id="KW-0479">Metal-binding</keyword>
<comment type="caution">
    <text evidence="9">Lacks conserved residue(s) required for the propagation of feature annotation.</text>
</comment>
<dbReference type="InterPro" id="IPR036291">
    <property type="entry name" value="NAD(P)-bd_dom_sf"/>
</dbReference>
<dbReference type="Gene3D" id="3.40.50.720">
    <property type="entry name" value="NAD(P)-binding Rossmann-like Domain"/>
    <property type="match status" value="1"/>
</dbReference>
<dbReference type="InterPro" id="IPR003821">
    <property type="entry name" value="DXP_reductoisomerase"/>
</dbReference>
<feature type="binding site" evidence="9">
    <location>
        <position position="233"/>
    </location>
    <ligand>
        <name>1-deoxy-D-xylulose 5-phosphate</name>
        <dbReference type="ChEBI" id="CHEBI:57792"/>
    </ligand>
</feature>
<evidence type="ECO:0000313" key="13">
    <source>
        <dbReference type="EMBL" id="GAA4284960.1"/>
    </source>
</evidence>
<keyword evidence="9" id="KW-0460">Magnesium</keyword>
<comment type="caution">
    <text evidence="13">The sequence shown here is derived from an EMBL/GenBank/DDBJ whole genome shotgun (WGS) entry which is preliminary data.</text>
</comment>
<dbReference type="Pfam" id="PF13288">
    <property type="entry name" value="DXPR_C"/>
    <property type="match status" value="1"/>
</dbReference>
<dbReference type="SUPFAM" id="SSF55347">
    <property type="entry name" value="Glyceraldehyde-3-phosphate dehydrogenase-like, C-terminal domain"/>
    <property type="match status" value="1"/>
</dbReference>
<comment type="catalytic activity">
    <reaction evidence="8">
        <text>2-C-methyl-D-erythritol 4-phosphate + NADP(+) = 1-deoxy-D-xylulose 5-phosphate + NADPH + H(+)</text>
        <dbReference type="Rhea" id="RHEA:13717"/>
        <dbReference type="ChEBI" id="CHEBI:15378"/>
        <dbReference type="ChEBI" id="CHEBI:57783"/>
        <dbReference type="ChEBI" id="CHEBI:57792"/>
        <dbReference type="ChEBI" id="CHEBI:58262"/>
        <dbReference type="ChEBI" id="CHEBI:58349"/>
        <dbReference type="EC" id="1.1.1.267"/>
    </reaction>
    <physiologicalReaction direction="right-to-left" evidence="8">
        <dbReference type="Rhea" id="RHEA:13719"/>
    </physiologicalReaction>
</comment>
<dbReference type="SUPFAM" id="SSF51735">
    <property type="entry name" value="NAD(P)-binding Rossmann-fold domains"/>
    <property type="match status" value="1"/>
</dbReference>
<evidence type="ECO:0000256" key="7">
    <source>
        <dbReference type="ARBA" id="ARBA00023229"/>
    </source>
</evidence>
<feature type="domain" description="1-deoxy-D-xylulose 5-phosphate reductoisomerase N-terminal" evidence="10">
    <location>
        <begin position="12"/>
        <end position="148"/>
    </location>
</feature>
<dbReference type="EMBL" id="BAABAZ010000006">
    <property type="protein sequence ID" value="GAA4284960.1"/>
    <property type="molecule type" value="Genomic_DNA"/>
</dbReference>
<feature type="domain" description="1-deoxy-D-xylulose 5-phosphate reductoisomerase C-terminal" evidence="11">
    <location>
        <begin position="162"/>
        <end position="245"/>
    </location>
</feature>
<feature type="binding site" evidence="9">
    <location>
        <position position="192"/>
    </location>
    <ligand>
        <name>1-deoxy-D-xylulose 5-phosphate</name>
        <dbReference type="ChEBI" id="CHEBI:57792"/>
    </ligand>
</feature>
<feature type="binding site" evidence="9">
    <location>
        <position position="141"/>
    </location>
    <ligand>
        <name>1-deoxy-D-xylulose 5-phosphate</name>
        <dbReference type="ChEBI" id="CHEBI:57792"/>
    </ligand>
</feature>
<evidence type="ECO:0000256" key="8">
    <source>
        <dbReference type="ARBA" id="ARBA00048543"/>
    </source>
</evidence>
<feature type="binding site" evidence="9">
    <location>
        <position position="44"/>
    </location>
    <ligand>
        <name>NADPH</name>
        <dbReference type="ChEBI" id="CHEBI:57783"/>
    </ligand>
</feature>
<organism evidence="13 14">
    <name type="scientific">Brevibacterium daeguense</name>
    <dbReference type="NCBI Taxonomy" id="909936"/>
    <lineage>
        <taxon>Bacteria</taxon>
        <taxon>Bacillati</taxon>
        <taxon>Actinomycetota</taxon>
        <taxon>Actinomycetes</taxon>
        <taxon>Micrococcales</taxon>
        <taxon>Brevibacteriaceae</taxon>
        <taxon>Brevibacterium</taxon>
    </lineage>
</organism>
<evidence type="ECO:0000256" key="3">
    <source>
        <dbReference type="ARBA" id="ARBA00022723"/>
    </source>
</evidence>
<feature type="domain" description="DXP reductoisomerase C-terminal" evidence="12">
    <location>
        <begin position="278"/>
        <end position="401"/>
    </location>
</feature>
<feature type="binding site" evidence="9">
    <location>
        <position position="215"/>
    </location>
    <ligand>
        <name>1-deoxy-D-xylulose 5-phosphate</name>
        <dbReference type="ChEBI" id="CHEBI:57792"/>
    </ligand>
</feature>
<protein>
    <recommendedName>
        <fullName evidence="9">1-deoxy-D-xylulose 5-phosphate reductoisomerase</fullName>
        <shortName evidence="9">DXP reductoisomerase</shortName>
        <ecNumber evidence="9">1.1.1.267</ecNumber>
    </recommendedName>
    <alternativeName>
        <fullName evidence="9">1-deoxyxylulose-5-phosphate reductoisomerase</fullName>
    </alternativeName>
    <alternativeName>
        <fullName evidence="9">2-C-methyl-D-erythritol 4-phosphate synthase</fullName>
    </alternativeName>
</protein>
<keyword evidence="5 9" id="KW-0560">Oxidoreductase</keyword>
<evidence type="ECO:0000256" key="4">
    <source>
        <dbReference type="ARBA" id="ARBA00022857"/>
    </source>
</evidence>
<feature type="binding site" evidence="9">
    <location>
        <position position="237"/>
    </location>
    <ligand>
        <name>1-deoxy-D-xylulose 5-phosphate</name>
        <dbReference type="ChEBI" id="CHEBI:57792"/>
    </ligand>
</feature>
<evidence type="ECO:0000259" key="12">
    <source>
        <dbReference type="Pfam" id="PF13288"/>
    </source>
</evidence>
<feature type="binding site" evidence="9">
    <location>
        <position position="221"/>
    </location>
    <ligand>
        <name>NADPH</name>
        <dbReference type="ChEBI" id="CHEBI:57783"/>
    </ligand>
</feature>
<sequence>MTSSVSVSVREIIVMGATGSVGTQAVEVVLGNPELFSVTGLTAGSNLGLLAEQAVRLGACRIGLAQAPAGGEPEVRQALTEVAQRLGLPDRVEQIELGPEAGVRIAGTPADMVLNAVTGAVGLRSTLAALDAGTDVALANKESLIVGGPLVLEAAARTGARLIPVDSEHSAIAQALRAGRAEEVDRLVITASGGPFRGMRRAELDAVTPAQALAHPTWTMGSVITTNSATLVNKGLEVIEAQLLFGVDYDRIDVVVHPQSQIHSMVQFVDGSTIAQVSPPDMKLPIAYALGTHGAGEPRRISGATRPNDWTRATEWTFEPVDHEAFPALGLAYEAGRRGGTHPSVYNAANEVLVDAFHDGRITFPQIADGIAAALATHHSDASGRALDLDSVLSADAAARERTSSWIERAAPGIAR</sequence>
<feature type="binding site" evidence="9">
    <location>
        <position position="18"/>
    </location>
    <ligand>
        <name>NADPH</name>
        <dbReference type="ChEBI" id="CHEBI:57783"/>
    </ligand>
</feature>
<dbReference type="InterPro" id="IPR036169">
    <property type="entry name" value="DXPR_C_sf"/>
</dbReference>